<reference evidence="1" key="1">
    <citation type="submission" date="2011-02" db="EMBL/GenBank/DDBJ databases">
        <title>The genome of the leaf-cutting ant Acromyrmex echinatior suggests key adaptations to social evolution and fungus farming.</title>
        <authorList>
            <person name="Nygaard S."/>
            <person name="Zhang G."/>
        </authorList>
    </citation>
    <scope>NUCLEOTIDE SEQUENCE</scope>
</reference>
<dbReference type="Proteomes" id="UP000007755">
    <property type="component" value="Unassembled WGS sequence"/>
</dbReference>
<organism evidence="2">
    <name type="scientific">Acromyrmex echinatior</name>
    <name type="common">Panamanian leafcutter ant</name>
    <name type="synonym">Acromyrmex octospinosus echinatior</name>
    <dbReference type="NCBI Taxonomy" id="103372"/>
    <lineage>
        <taxon>Eukaryota</taxon>
        <taxon>Metazoa</taxon>
        <taxon>Ecdysozoa</taxon>
        <taxon>Arthropoda</taxon>
        <taxon>Hexapoda</taxon>
        <taxon>Insecta</taxon>
        <taxon>Pterygota</taxon>
        <taxon>Neoptera</taxon>
        <taxon>Endopterygota</taxon>
        <taxon>Hymenoptera</taxon>
        <taxon>Apocrita</taxon>
        <taxon>Aculeata</taxon>
        <taxon>Formicoidea</taxon>
        <taxon>Formicidae</taxon>
        <taxon>Myrmicinae</taxon>
        <taxon>Acromyrmex</taxon>
    </lineage>
</organism>
<proteinExistence type="predicted"/>
<protein>
    <submittedName>
        <fullName evidence="1">Uncharacterized protein</fullName>
    </submittedName>
</protein>
<dbReference type="EMBL" id="GL887532">
    <property type="protein sequence ID" value="EGI70918.1"/>
    <property type="molecule type" value="Genomic_DNA"/>
</dbReference>
<name>F4W4M3_ACREC</name>
<keyword evidence="2" id="KW-1185">Reference proteome</keyword>
<dbReference type="AlphaFoldDB" id="F4W4M3"/>
<accession>F4W4M3</accession>
<dbReference type="InParanoid" id="F4W4M3"/>
<evidence type="ECO:0000313" key="2">
    <source>
        <dbReference type="Proteomes" id="UP000007755"/>
    </source>
</evidence>
<sequence>MRLLSPFLSRTWGSRECVEKTATRTASLAMPPPPPPPPPSPLHINIVRDAVYNFTAAHRIEGKKIGRPDEAGAVDMIPWVIYRGRAGDGNLKALTVD</sequence>
<gene>
    <name evidence="1" type="ORF">G5I_00344</name>
</gene>
<evidence type="ECO:0000313" key="1">
    <source>
        <dbReference type="EMBL" id="EGI70918.1"/>
    </source>
</evidence>